<keyword evidence="3" id="KW-1185">Reference proteome</keyword>
<proteinExistence type="predicted"/>
<gene>
    <name evidence="2" type="ORF">M6B38_333825</name>
</gene>
<feature type="compositionally biased region" description="Low complexity" evidence="1">
    <location>
        <begin position="7"/>
        <end position="23"/>
    </location>
</feature>
<accession>A0AAX6H117</accession>
<protein>
    <submittedName>
        <fullName evidence="2">Basic proline-rich protein-like</fullName>
    </submittedName>
</protein>
<evidence type="ECO:0000256" key="1">
    <source>
        <dbReference type="SAM" id="MobiDB-lite"/>
    </source>
</evidence>
<feature type="region of interest" description="Disordered" evidence="1">
    <location>
        <begin position="1"/>
        <end position="23"/>
    </location>
</feature>
<organism evidence="2 3">
    <name type="scientific">Iris pallida</name>
    <name type="common">Sweet iris</name>
    <dbReference type="NCBI Taxonomy" id="29817"/>
    <lineage>
        <taxon>Eukaryota</taxon>
        <taxon>Viridiplantae</taxon>
        <taxon>Streptophyta</taxon>
        <taxon>Embryophyta</taxon>
        <taxon>Tracheophyta</taxon>
        <taxon>Spermatophyta</taxon>
        <taxon>Magnoliopsida</taxon>
        <taxon>Liliopsida</taxon>
        <taxon>Asparagales</taxon>
        <taxon>Iridaceae</taxon>
        <taxon>Iridoideae</taxon>
        <taxon>Irideae</taxon>
        <taxon>Iris</taxon>
    </lineage>
</organism>
<reference evidence="2" key="1">
    <citation type="journal article" date="2023" name="GigaByte">
        <title>Genome assembly of the bearded iris, Iris pallida Lam.</title>
        <authorList>
            <person name="Bruccoleri R.E."/>
            <person name="Oakeley E.J."/>
            <person name="Faust A.M.E."/>
            <person name="Altorfer M."/>
            <person name="Dessus-Babus S."/>
            <person name="Burckhardt D."/>
            <person name="Oertli M."/>
            <person name="Naumann U."/>
            <person name="Petersen F."/>
            <person name="Wong J."/>
        </authorList>
    </citation>
    <scope>NUCLEOTIDE SEQUENCE</scope>
    <source>
        <strain evidence="2">GSM-AAB239-AS_SAM_17_03QT</strain>
    </source>
</reference>
<evidence type="ECO:0000313" key="2">
    <source>
        <dbReference type="EMBL" id="KAJ6834656.1"/>
    </source>
</evidence>
<dbReference type="EMBL" id="JANAVB010014200">
    <property type="protein sequence ID" value="KAJ6834656.1"/>
    <property type="molecule type" value="Genomic_DNA"/>
</dbReference>
<evidence type="ECO:0000313" key="3">
    <source>
        <dbReference type="Proteomes" id="UP001140949"/>
    </source>
</evidence>
<sequence length="23" mass="2267">MPVVRGPSPLHLLAPAPSPASAT</sequence>
<dbReference type="AlphaFoldDB" id="A0AAX6H117"/>
<name>A0AAX6H117_IRIPA</name>
<dbReference type="Proteomes" id="UP001140949">
    <property type="component" value="Unassembled WGS sequence"/>
</dbReference>
<comment type="caution">
    <text evidence="2">The sequence shown here is derived from an EMBL/GenBank/DDBJ whole genome shotgun (WGS) entry which is preliminary data.</text>
</comment>
<reference evidence="2" key="2">
    <citation type="submission" date="2023-04" db="EMBL/GenBank/DDBJ databases">
        <authorList>
            <person name="Bruccoleri R.E."/>
            <person name="Oakeley E.J."/>
            <person name="Faust A.-M."/>
            <person name="Dessus-Babus S."/>
            <person name="Altorfer M."/>
            <person name="Burckhardt D."/>
            <person name="Oertli M."/>
            <person name="Naumann U."/>
            <person name="Petersen F."/>
            <person name="Wong J."/>
        </authorList>
    </citation>
    <scope>NUCLEOTIDE SEQUENCE</scope>
    <source>
        <strain evidence="2">GSM-AAB239-AS_SAM_17_03QT</strain>
        <tissue evidence="2">Leaf</tissue>
    </source>
</reference>